<dbReference type="SUPFAM" id="SSF55874">
    <property type="entry name" value="ATPase domain of HSP90 chaperone/DNA topoisomerase II/histidine kinase"/>
    <property type="match status" value="1"/>
</dbReference>
<keyword evidence="5 13" id="KW-0418">Kinase</keyword>
<dbReference type="InterPro" id="IPR011110">
    <property type="entry name" value="Reg_prop"/>
</dbReference>
<dbReference type="OrthoDB" id="358279at2"/>
<evidence type="ECO:0000256" key="8">
    <source>
        <dbReference type="ARBA" id="ARBA00023163"/>
    </source>
</evidence>
<dbReference type="InterPro" id="IPR009057">
    <property type="entry name" value="Homeodomain-like_sf"/>
</dbReference>
<evidence type="ECO:0000259" key="12">
    <source>
        <dbReference type="PROSITE" id="PS50110"/>
    </source>
</evidence>
<dbReference type="CDD" id="cd00146">
    <property type="entry name" value="PKD"/>
    <property type="match status" value="1"/>
</dbReference>
<dbReference type="EMBL" id="MSCK01000001">
    <property type="protein sequence ID" value="PQJ73346.1"/>
    <property type="molecule type" value="Genomic_DNA"/>
</dbReference>
<dbReference type="SUPFAM" id="SSF47384">
    <property type="entry name" value="Homodimeric domain of signal transducing histidine kinase"/>
    <property type="match status" value="1"/>
</dbReference>
<dbReference type="SMART" id="SM00448">
    <property type="entry name" value="REC"/>
    <property type="match status" value="1"/>
</dbReference>
<dbReference type="InterPro" id="IPR036890">
    <property type="entry name" value="HATPase_C_sf"/>
</dbReference>
<dbReference type="Pfam" id="PF00072">
    <property type="entry name" value="Response_reg"/>
    <property type="match status" value="1"/>
</dbReference>
<dbReference type="GO" id="GO:0043565">
    <property type="term" value="F:sequence-specific DNA binding"/>
    <property type="evidence" value="ECO:0007669"/>
    <property type="project" value="InterPro"/>
</dbReference>
<accession>A0A2P6CEN7</accession>
<dbReference type="Gene3D" id="1.10.10.60">
    <property type="entry name" value="Homeodomain-like"/>
    <property type="match status" value="2"/>
</dbReference>
<dbReference type="PROSITE" id="PS01124">
    <property type="entry name" value="HTH_ARAC_FAMILY_2"/>
    <property type="match status" value="1"/>
</dbReference>
<dbReference type="FunFam" id="1.10.287.130:FF:000045">
    <property type="entry name" value="Two-component system sensor histidine kinase/response regulator"/>
    <property type="match status" value="1"/>
</dbReference>
<dbReference type="SUPFAM" id="SSF46689">
    <property type="entry name" value="Homeodomain-like"/>
    <property type="match status" value="1"/>
</dbReference>
<keyword evidence="14" id="KW-1185">Reference proteome</keyword>
<dbReference type="SUPFAM" id="SSF63829">
    <property type="entry name" value="Calcium-dependent phosphotriesterase"/>
    <property type="match status" value="3"/>
</dbReference>
<dbReference type="FunFam" id="3.30.565.10:FF:000006">
    <property type="entry name" value="Sensor histidine kinase WalK"/>
    <property type="match status" value="1"/>
</dbReference>
<evidence type="ECO:0000256" key="2">
    <source>
        <dbReference type="ARBA" id="ARBA00012438"/>
    </source>
</evidence>
<dbReference type="EC" id="2.7.13.3" evidence="2"/>
<organism evidence="13 14">
    <name type="scientific">Polaribacter butkevichii</name>
    <dbReference type="NCBI Taxonomy" id="218490"/>
    <lineage>
        <taxon>Bacteria</taxon>
        <taxon>Pseudomonadati</taxon>
        <taxon>Bacteroidota</taxon>
        <taxon>Flavobacteriia</taxon>
        <taxon>Flavobacteriales</taxon>
        <taxon>Flavobacteriaceae</taxon>
    </lineage>
</organism>
<keyword evidence="7" id="KW-0238">DNA-binding</keyword>
<dbReference type="PRINTS" id="PR00344">
    <property type="entry name" value="BCTRLSENSOR"/>
</dbReference>
<feature type="modified residue" description="4-aspartylphosphate" evidence="9">
    <location>
        <position position="1177"/>
    </location>
</feature>
<dbReference type="SMART" id="SM00342">
    <property type="entry name" value="HTH_ARAC"/>
    <property type="match status" value="1"/>
</dbReference>
<dbReference type="InterPro" id="IPR018062">
    <property type="entry name" value="HTH_AraC-typ_CS"/>
</dbReference>
<feature type="domain" description="Response regulatory" evidence="12">
    <location>
        <begin position="1129"/>
        <end position="1244"/>
    </location>
</feature>
<keyword evidence="8" id="KW-0804">Transcription</keyword>
<evidence type="ECO:0000259" key="11">
    <source>
        <dbReference type="PROSITE" id="PS50109"/>
    </source>
</evidence>
<dbReference type="Gene3D" id="3.30.565.10">
    <property type="entry name" value="Histidine kinase-like ATPase, C-terminal domain"/>
    <property type="match status" value="1"/>
</dbReference>
<dbReference type="Gene3D" id="2.60.40.10">
    <property type="entry name" value="Immunoglobulins"/>
    <property type="match status" value="1"/>
</dbReference>
<proteinExistence type="predicted"/>
<evidence type="ECO:0000313" key="14">
    <source>
        <dbReference type="Proteomes" id="UP000247345"/>
    </source>
</evidence>
<dbReference type="GO" id="GO:0003700">
    <property type="term" value="F:DNA-binding transcription factor activity"/>
    <property type="evidence" value="ECO:0007669"/>
    <property type="project" value="InterPro"/>
</dbReference>
<dbReference type="PANTHER" id="PTHR43547:SF2">
    <property type="entry name" value="HYBRID SIGNAL TRANSDUCTION HISTIDINE KINASE C"/>
    <property type="match status" value="1"/>
</dbReference>
<reference evidence="13 14" key="1">
    <citation type="submission" date="2016-12" db="EMBL/GenBank/DDBJ databases">
        <title>Trade-off between light-utilization and light-protection in marine flavobacteria.</title>
        <authorList>
            <person name="Kumagai Y."/>
            <person name="Yoshizawa S."/>
            <person name="Kogure K."/>
            <person name="Iwasaki W."/>
        </authorList>
    </citation>
    <scope>NUCLEOTIDE SEQUENCE [LARGE SCALE GENOMIC DNA]</scope>
    <source>
        <strain evidence="13 14">KCTC 12100</strain>
    </source>
</reference>
<evidence type="ECO:0000256" key="5">
    <source>
        <dbReference type="ARBA" id="ARBA00022777"/>
    </source>
</evidence>
<evidence type="ECO:0000256" key="6">
    <source>
        <dbReference type="ARBA" id="ARBA00023015"/>
    </source>
</evidence>
<dbReference type="SUPFAM" id="SSF52172">
    <property type="entry name" value="CheY-like"/>
    <property type="match status" value="1"/>
</dbReference>
<dbReference type="Gene3D" id="3.40.50.2300">
    <property type="match status" value="1"/>
</dbReference>
<dbReference type="PROSITE" id="PS50109">
    <property type="entry name" value="HIS_KIN"/>
    <property type="match status" value="1"/>
</dbReference>
<dbReference type="InterPro" id="IPR001789">
    <property type="entry name" value="Sig_transdc_resp-reg_receiver"/>
</dbReference>
<evidence type="ECO:0000256" key="3">
    <source>
        <dbReference type="ARBA" id="ARBA00022553"/>
    </source>
</evidence>
<dbReference type="InterPro" id="IPR004358">
    <property type="entry name" value="Sig_transdc_His_kin-like_C"/>
</dbReference>
<dbReference type="PANTHER" id="PTHR43547">
    <property type="entry name" value="TWO-COMPONENT HISTIDINE KINASE"/>
    <property type="match status" value="1"/>
</dbReference>
<dbReference type="InterPro" id="IPR036097">
    <property type="entry name" value="HisK_dim/P_sf"/>
</dbReference>
<feature type="domain" description="Histidine kinase" evidence="11">
    <location>
        <begin position="853"/>
        <end position="1086"/>
    </location>
</feature>
<dbReference type="SMART" id="SM00387">
    <property type="entry name" value="HATPase_c"/>
    <property type="match status" value="1"/>
</dbReference>
<dbReference type="Pfam" id="PF07495">
    <property type="entry name" value="Y_Y_Y"/>
    <property type="match status" value="1"/>
</dbReference>
<name>A0A2P6CEN7_9FLAO</name>
<dbReference type="Pfam" id="PF00512">
    <property type="entry name" value="HisKA"/>
    <property type="match status" value="1"/>
</dbReference>
<dbReference type="FunFam" id="2.60.40.10:FF:000791">
    <property type="entry name" value="Two-component system sensor histidine kinase/response regulator"/>
    <property type="match status" value="1"/>
</dbReference>
<evidence type="ECO:0000256" key="7">
    <source>
        <dbReference type="ARBA" id="ARBA00023125"/>
    </source>
</evidence>
<gene>
    <name evidence="13" type="ORF">BTO14_08755</name>
</gene>
<evidence type="ECO:0000256" key="9">
    <source>
        <dbReference type="PROSITE-ProRule" id="PRU00169"/>
    </source>
</evidence>
<comment type="catalytic activity">
    <reaction evidence="1">
        <text>ATP + protein L-histidine = ADP + protein N-phospho-L-histidine.</text>
        <dbReference type="EC" id="2.7.13.3"/>
    </reaction>
</comment>
<dbReference type="InterPro" id="IPR003661">
    <property type="entry name" value="HisK_dim/P_dom"/>
</dbReference>
<dbReference type="Pfam" id="PF02518">
    <property type="entry name" value="HATPase_c"/>
    <property type="match status" value="1"/>
</dbReference>
<dbReference type="InterPro" id="IPR011123">
    <property type="entry name" value="Y_Y_Y"/>
</dbReference>
<dbReference type="InterPro" id="IPR015943">
    <property type="entry name" value="WD40/YVTN_repeat-like_dom_sf"/>
</dbReference>
<dbReference type="InterPro" id="IPR003594">
    <property type="entry name" value="HATPase_dom"/>
</dbReference>
<dbReference type="Gene3D" id="1.10.287.130">
    <property type="match status" value="1"/>
</dbReference>
<evidence type="ECO:0000256" key="1">
    <source>
        <dbReference type="ARBA" id="ARBA00000085"/>
    </source>
</evidence>
<dbReference type="InterPro" id="IPR011006">
    <property type="entry name" value="CheY-like_superfamily"/>
</dbReference>
<protein>
    <recommendedName>
        <fullName evidence="2">histidine kinase</fullName>
        <ecNumber evidence="2">2.7.13.3</ecNumber>
    </recommendedName>
</protein>
<dbReference type="CDD" id="cd00075">
    <property type="entry name" value="HATPase"/>
    <property type="match status" value="1"/>
</dbReference>
<evidence type="ECO:0000256" key="4">
    <source>
        <dbReference type="ARBA" id="ARBA00022679"/>
    </source>
</evidence>
<sequence length="1371" mass="158157">MIKYFKLTTFLIFIICSFNYCFSQQISNFKFVEIKEGITKRAVTAIKQDKEGFLWFGTNGAGLYRYDGITYKLYEYHWDNYNSINSGFINAIFEDSTGKLWITTDEGLNLYNKESDNFKRIDLNSAFPATENYSIQIKSIAEANTKELILGTYGHGLFLFNKSTYKSKKLPFTKSHHNGFLVNSIIKFKEKDFFIGTSEGLYQFNFLPKEKKTNTKQLTKNQLIESQYIDSNDNLWIGTQRNGLLKIDLKKPQKTVSTYNITDKRILSITEFENTIICGTENEGLIIVNKNGKILKQYLHNKFDDTSLKSNSVWSLLVDREQRIWLGFYNQGVSVIDKLYTKFNTIECLNNNTNSLQSSSVTGIKEDKQHRLWITTDGGGVDVFNKENGKFIHINNKETSKYGKILSNDVTAIYIDKKDQVWLGAWTSGLTKINIKTKQNINYSTQNSNLKSNRVLSIQEDSKGKIWIGTFLKGLHYLDPKTNTITHCNTQPFLDWNLNDEDIRRVFVDIDDDIWLGTLNGLFQIKQLKDNKFQVISLRDKMSVKLRNHTSTHRILSIYQSNDKLIWIGTDGGGLFSYNKTTKKFNWYNKIDGFNELYVSSIIESNNNNIWVAGTGGITKLDRKNNTAFNITKDDGLLANDFNYNAVFKNSQGKLYFGNYLGVNYFNPDKLKKNTTEPKLFFTDFKLFNKSVKPSDQNSPLSKSITYTKKIVLNSNQSVFTIDYIGLNYTRPEKNKYAYFMEGVDPEWNFVGNAKNATYTNLSPGNYTFNVKAANNDGVWNKTPLKLYIKILPPWYASNFAYFLYFLVFLALMFLTNWLLQERFKEKQAVEFERDKRIQEEKLNDKKLQFFTNISHEFRTPLTLILNPLQDLIKDKNLNLPTAANEKLQIVQKNADRLNRLINELMDFRKLKFNKISLQSKNIEIVSFVKDLVSHFKQEASHRKIDLVFTSNEDLFTSYIDKEMIEKVLFNIISNAFKVTPDKGKIIISAQKTKKPVYLELFNEIKKVEAFEIVVQDTGAGLNKKELTKIFERFYQLNKLNKGYYGSTGIGLEVVKDFVELHKGKIDVSSKVNEGTKFKVTLPLITEHVEVKEEINNEELTENINDNQTNIIPENEIAKIQESDNKSYTVLIVEDNIELSHYLKSSLSPFYKIITASNGKIGLEKAISKLPDIILTDLVMPEMDGIALCKAVKTNIKTSHIPLLMLTAKSMIEDKIKGIDSGADAYISKPFNMEFLKSTLCQLLSSRQIMFNKFYTGVSNKTQEKTTSLDNKFIQKLLKYIENHIDDADLSAEILAKQMFLSRSQLYRKLKTLTGTSVNEFIRNVRLEKAKQLLETKQFSISEITFKVGFSSPSYFTKCFKKRFRKLPTEV</sequence>
<dbReference type="SMART" id="SM00388">
    <property type="entry name" value="HisKA"/>
    <property type="match status" value="1"/>
</dbReference>
<feature type="domain" description="HTH araC/xylS-type" evidence="10">
    <location>
        <begin position="1275"/>
        <end position="1371"/>
    </location>
</feature>
<dbReference type="CDD" id="cd00082">
    <property type="entry name" value="HisKA"/>
    <property type="match status" value="1"/>
</dbReference>
<dbReference type="InterPro" id="IPR005467">
    <property type="entry name" value="His_kinase_dom"/>
</dbReference>
<dbReference type="RefSeq" id="WP_105049012.1">
    <property type="nucleotide sequence ID" value="NZ_CP150661.1"/>
</dbReference>
<evidence type="ECO:0000259" key="10">
    <source>
        <dbReference type="PROSITE" id="PS01124"/>
    </source>
</evidence>
<dbReference type="GO" id="GO:0000155">
    <property type="term" value="F:phosphorelay sensor kinase activity"/>
    <property type="evidence" value="ECO:0007669"/>
    <property type="project" value="InterPro"/>
</dbReference>
<keyword evidence="4" id="KW-0808">Transferase</keyword>
<keyword evidence="6" id="KW-0805">Transcription regulation</keyword>
<dbReference type="InterPro" id="IPR013783">
    <property type="entry name" value="Ig-like_fold"/>
</dbReference>
<comment type="caution">
    <text evidence="13">The sequence shown here is derived from an EMBL/GenBank/DDBJ whole genome shotgun (WGS) entry which is preliminary data.</text>
</comment>
<dbReference type="Pfam" id="PF12833">
    <property type="entry name" value="HTH_18"/>
    <property type="match status" value="1"/>
</dbReference>
<evidence type="ECO:0000313" key="13">
    <source>
        <dbReference type="EMBL" id="PQJ73346.1"/>
    </source>
</evidence>
<dbReference type="Gene3D" id="2.130.10.10">
    <property type="entry name" value="YVTN repeat-like/Quinoprotein amine dehydrogenase"/>
    <property type="match status" value="2"/>
</dbReference>
<dbReference type="Pfam" id="PF07494">
    <property type="entry name" value="Reg_prop"/>
    <property type="match status" value="5"/>
</dbReference>
<dbReference type="Proteomes" id="UP000247345">
    <property type="component" value="Unassembled WGS sequence"/>
</dbReference>
<dbReference type="PROSITE" id="PS50110">
    <property type="entry name" value="RESPONSE_REGULATORY"/>
    <property type="match status" value="1"/>
</dbReference>
<dbReference type="PROSITE" id="PS00041">
    <property type="entry name" value="HTH_ARAC_FAMILY_1"/>
    <property type="match status" value="1"/>
</dbReference>
<keyword evidence="3 9" id="KW-0597">Phosphoprotein</keyword>
<dbReference type="InterPro" id="IPR018060">
    <property type="entry name" value="HTH_AraC"/>
</dbReference>